<proteinExistence type="predicted"/>
<keyword evidence="2" id="KW-1185">Reference proteome</keyword>
<evidence type="ECO:0000313" key="1">
    <source>
        <dbReference type="EMBL" id="SON52933.1"/>
    </source>
</evidence>
<accession>A0A2N8ZLZ1</accession>
<reference evidence="1 2" key="1">
    <citation type="submission" date="2017-10" db="EMBL/GenBank/DDBJ databases">
        <authorList>
            <person name="Banno H."/>
            <person name="Chua N.-H."/>
        </authorList>
    </citation>
    <scope>NUCLEOTIDE SEQUENCE [LARGE SCALE GENOMIC DNA]</scope>
    <source>
        <strain evidence="1">Vibrio tapetis CECT4600</strain>
    </source>
</reference>
<dbReference type="KEGG" id="vta:B1322"/>
<dbReference type="RefSeq" id="WP_172443212.1">
    <property type="nucleotide sequence ID" value="NZ_LT960612.1"/>
</dbReference>
<dbReference type="EMBL" id="LT960612">
    <property type="protein sequence ID" value="SON52933.1"/>
    <property type="molecule type" value="Genomic_DNA"/>
</dbReference>
<evidence type="ECO:0000313" key="2">
    <source>
        <dbReference type="Proteomes" id="UP000235828"/>
    </source>
</evidence>
<gene>
    <name evidence="1" type="ORF">VTAP4600_B1322</name>
</gene>
<name>A0A2N8ZLZ1_9VIBR</name>
<dbReference type="Proteomes" id="UP000235828">
    <property type="component" value="Chromosome B"/>
</dbReference>
<organism evidence="1 2">
    <name type="scientific">Vibrio tapetis subsp. tapetis</name>
    <dbReference type="NCBI Taxonomy" id="1671868"/>
    <lineage>
        <taxon>Bacteria</taxon>
        <taxon>Pseudomonadati</taxon>
        <taxon>Pseudomonadota</taxon>
        <taxon>Gammaproteobacteria</taxon>
        <taxon>Vibrionales</taxon>
        <taxon>Vibrionaceae</taxon>
        <taxon>Vibrio</taxon>
    </lineage>
</organism>
<dbReference type="AlphaFoldDB" id="A0A2N8ZLZ1"/>
<sequence length="55" mass="6548">MNDTENQPQLRDKLRNAYREGRDFQELVEIELSHAKIMLIQEDGKRLRVPVLTCH</sequence>
<protein>
    <submittedName>
        <fullName evidence="1">Uncharacterized protein</fullName>
    </submittedName>
</protein>